<dbReference type="Proteomes" id="UP000046395">
    <property type="component" value="Unassembled WGS sequence"/>
</dbReference>
<proteinExistence type="predicted"/>
<sequence>MEEMLLKNGGTSTAQMRQNFGQLRHDGSDTERSSAGVHYRDRLHCAAQSCAPKITRRNPGSKADHRCIRIFQDRSDSETGGPTAFLNAKGIPFVD</sequence>
<keyword evidence="2" id="KW-1185">Reference proteome</keyword>
<evidence type="ECO:0000256" key="1">
    <source>
        <dbReference type="SAM" id="MobiDB-lite"/>
    </source>
</evidence>
<reference evidence="3" key="1">
    <citation type="submission" date="2019-12" db="UniProtKB">
        <authorList>
            <consortium name="WormBaseParasite"/>
        </authorList>
    </citation>
    <scope>IDENTIFICATION</scope>
</reference>
<feature type="compositionally biased region" description="Polar residues" evidence="1">
    <location>
        <begin position="9"/>
        <end position="21"/>
    </location>
</feature>
<dbReference type="WBParaSite" id="TMUE_1000004731.1">
    <property type="protein sequence ID" value="TMUE_1000004731.1"/>
    <property type="gene ID" value="WBGene00299079"/>
</dbReference>
<evidence type="ECO:0000313" key="3">
    <source>
        <dbReference type="WBParaSite" id="TMUE_1000004731.1"/>
    </source>
</evidence>
<accession>A0A5S6QBM6</accession>
<organism evidence="2 3">
    <name type="scientific">Trichuris muris</name>
    <name type="common">Mouse whipworm</name>
    <dbReference type="NCBI Taxonomy" id="70415"/>
    <lineage>
        <taxon>Eukaryota</taxon>
        <taxon>Metazoa</taxon>
        <taxon>Ecdysozoa</taxon>
        <taxon>Nematoda</taxon>
        <taxon>Enoplea</taxon>
        <taxon>Dorylaimia</taxon>
        <taxon>Trichinellida</taxon>
        <taxon>Trichuridae</taxon>
        <taxon>Trichuris</taxon>
    </lineage>
</organism>
<dbReference type="AlphaFoldDB" id="A0A5S6QBM6"/>
<feature type="compositionally biased region" description="Basic and acidic residues" evidence="1">
    <location>
        <begin position="23"/>
        <end position="36"/>
    </location>
</feature>
<protein>
    <submittedName>
        <fullName evidence="3">Uncharacterized protein</fullName>
    </submittedName>
</protein>
<evidence type="ECO:0000313" key="2">
    <source>
        <dbReference type="Proteomes" id="UP000046395"/>
    </source>
</evidence>
<feature type="region of interest" description="Disordered" evidence="1">
    <location>
        <begin position="1"/>
        <end position="36"/>
    </location>
</feature>
<name>A0A5S6QBM6_TRIMR</name>